<comment type="similarity">
    <text evidence="2 7 8">Belongs to the GPI family.</text>
</comment>
<dbReference type="InterPro" id="IPR035476">
    <property type="entry name" value="SIS_PGI_1"/>
</dbReference>
<comment type="caution">
    <text evidence="9">The sequence shown here is derived from an EMBL/GenBank/DDBJ whole genome shotgun (WGS) entry which is preliminary data.</text>
</comment>
<proteinExistence type="inferred from homology"/>
<accession>A0A9D1IL49</accession>
<keyword evidence="3 7" id="KW-0312">Gluconeogenesis</keyword>
<dbReference type="GO" id="GO:0004347">
    <property type="term" value="F:glucose-6-phosphate isomerase activity"/>
    <property type="evidence" value="ECO:0007669"/>
    <property type="project" value="UniProtKB-UniRule"/>
</dbReference>
<dbReference type="EC" id="5.3.1.9" evidence="7"/>
<dbReference type="CDD" id="cd05015">
    <property type="entry name" value="SIS_PGI_1"/>
    <property type="match status" value="1"/>
</dbReference>
<keyword evidence="4 7" id="KW-0324">Glycolysis</keyword>
<dbReference type="Gene3D" id="3.40.50.10490">
    <property type="entry name" value="Glucose-6-phosphate isomerase like protein, domain 1"/>
    <property type="match status" value="2"/>
</dbReference>
<comment type="function">
    <text evidence="7">Catalyzes the reversible isomerization of glucose-6-phosphate to fructose-6-phosphate.</text>
</comment>
<dbReference type="InterPro" id="IPR018189">
    <property type="entry name" value="Phosphoglucose_isomerase_CS"/>
</dbReference>
<name>A0A9D1IL49_9BURK</name>
<evidence type="ECO:0000256" key="6">
    <source>
        <dbReference type="ARBA" id="ARBA00029321"/>
    </source>
</evidence>
<dbReference type="GO" id="GO:0051156">
    <property type="term" value="P:glucose 6-phosphate metabolic process"/>
    <property type="evidence" value="ECO:0007669"/>
    <property type="project" value="TreeGrafter"/>
</dbReference>
<dbReference type="InterPro" id="IPR046348">
    <property type="entry name" value="SIS_dom_sf"/>
</dbReference>
<comment type="subcellular location">
    <subcellularLocation>
        <location evidence="7">Cytoplasm</location>
    </subcellularLocation>
</comment>
<organism evidence="9 10">
    <name type="scientific">Candidatus Aphodousia faecigallinarum</name>
    <dbReference type="NCBI Taxonomy" id="2840677"/>
    <lineage>
        <taxon>Bacteria</taxon>
        <taxon>Pseudomonadati</taxon>
        <taxon>Pseudomonadota</taxon>
        <taxon>Betaproteobacteria</taxon>
        <taxon>Burkholderiales</taxon>
        <taxon>Sutterellaceae</taxon>
        <taxon>Sutterellaceae incertae sedis</taxon>
        <taxon>Candidatus Aphodousia</taxon>
    </lineage>
</organism>
<dbReference type="EMBL" id="DVMY01000091">
    <property type="protein sequence ID" value="HIU37814.1"/>
    <property type="molecule type" value="Genomic_DNA"/>
</dbReference>
<evidence type="ECO:0000313" key="10">
    <source>
        <dbReference type="Proteomes" id="UP000824083"/>
    </source>
</evidence>
<protein>
    <recommendedName>
        <fullName evidence="7">Glucose-6-phosphate isomerase</fullName>
        <shortName evidence="7">GPI</shortName>
        <ecNumber evidence="7">5.3.1.9</ecNumber>
    </recommendedName>
    <alternativeName>
        <fullName evidence="7">Phosphoglucose isomerase</fullName>
        <shortName evidence="7">PGI</shortName>
    </alternativeName>
    <alternativeName>
        <fullName evidence="7">Phosphohexose isomerase</fullName>
        <shortName evidence="7">PHI</shortName>
    </alternativeName>
</protein>
<dbReference type="PANTHER" id="PTHR11469">
    <property type="entry name" value="GLUCOSE-6-PHOSPHATE ISOMERASE"/>
    <property type="match status" value="1"/>
</dbReference>
<dbReference type="PROSITE" id="PS00174">
    <property type="entry name" value="P_GLUCOSE_ISOMERASE_2"/>
    <property type="match status" value="1"/>
</dbReference>
<feature type="active site" evidence="7">
    <location>
        <position position="458"/>
    </location>
</feature>
<evidence type="ECO:0000256" key="4">
    <source>
        <dbReference type="ARBA" id="ARBA00023152"/>
    </source>
</evidence>
<evidence type="ECO:0000256" key="1">
    <source>
        <dbReference type="ARBA" id="ARBA00004926"/>
    </source>
</evidence>
<feature type="active site" evidence="7">
    <location>
        <position position="354"/>
    </location>
</feature>
<dbReference type="GO" id="GO:0097367">
    <property type="term" value="F:carbohydrate derivative binding"/>
    <property type="evidence" value="ECO:0007669"/>
    <property type="project" value="InterPro"/>
</dbReference>
<evidence type="ECO:0000256" key="3">
    <source>
        <dbReference type="ARBA" id="ARBA00022432"/>
    </source>
</evidence>
<sequence length="470" mass="52592">MTNSPVFLSETRSNCELSACGLKLNIGRQRLTEAEFESLLQKAKDCGLLDRQIKMMQGEVVNASENRQALHTSLRSEDPQAPHFQEVNITRQRMYDLARAVRNGQWLGATGKRITDVINVGIGGSEMGPHAVYHALREINPAIKLHFLSAVDGVLADRILGVLNPETTIAVISSKSFSTRETMLNAELVYDWYQSAGIQEKEQLTKHVFLVSAKETACAEMNLPEENRFPIWSWVGGRFSVWGAIGLPLVIALGPEVFAAFLYGAYEMDRHMAESREEANLPVTLALLSYWNSTHLEMGSHCLLPYDERLRLVVAWLQQLEMESLGKSIRPDGTVITTRTGQAVWGGFGNEAQHSFYQWLRDGSSRTSIDLVWCEEAGHKHAHHHLVLNANAQAQAQALVTRQTPSEVFFNAVSTIRIHRLTPETLGAFMALYEHKTTMLATLYGLNAFDQPAVEYGKKLCRELEIRLAS</sequence>
<keyword evidence="7" id="KW-0963">Cytoplasm</keyword>
<dbReference type="InterPro" id="IPR035482">
    <property type="entry name" value="SIS_PGI_2"/>
</dbReference>
<dbReference type="PANTHER" id="PTHR11469:SF1">
    <property type="entry name" value="GLUCOSE-6-PHOSPHATE ISOMERASE"/>
    <property type="match status" value="1"/>
</dbReference>
<gene>
    <name evidence="7" type="primary">pgi</name>
    <name evidence="9" type="ORF">IAC56_06020</name>
</gene>
<evidence type="ECO:0000256" key="8">
    <source>
        <dbReference type="RuleBase" id="RU000612"/>
    </source>
</evidence>
<dbReference type="AlphaFoldDB" id="A0A9D1IL49"/>
<dbReference type="GO" id="GO:0006096">
    <property type="term" value="P:glycolytic process"/>
    <property type="evidence" value="ECO:0007669"/>
    <property type="project" value="UniProtKB-UniRule"/>
</dbReference>
<evidence type="ECO:0000256" key="2">
    <source>
        <dbReference type="ARBA" id="ARBA00006604"/>
    </source>
</evidence>
<comment type="pathway">
    <text evidence="1 7 8">Carbohydrate degradation; glycolysis; D-glyceraldehyde 3-phosphate and glycerone phosphate from D-glucose: step 2/4.</text>
</comment>
<keyword evidence="5 7" id="KW-0413">Isomerase</keyword>
<evidence type="ECO:0000256" key="7">
    <source>
        <dbReference type="HAMAP-Rule" id="MF_00473"/>
    </source>
</evidence>
<dbReference type="PROSITE" id="PS51463">
    <property type="entry name" value="P_GLUCOSE_ISOMERASE_3"/>
    <property type="match status" value="1"/>
</dbReference>
<comment type="pathway">
    <text evidence="7">Carbohydrate biosynthesis; gluconeogenesis.</text>
</comment>
<dbReference type="GO" id="GO:0048029">
    <property type="term" value="F:monosaccharide binding"/>
    <property type="evidence" value="ECO:0007669"/>
    <property type="project" value="TreeGrafter"/>
</dbReference>
<dbReference type="Proteomes" id="UP000824083">
    <property type="component" value="Unassembled WGS sequence"/>
</dbReference>
<dbReference type="GO" id="GO:0005829">
    <property type="term" value="C:cytosol"/>
    <property type="evidence" value="ECO:0007669"/>
    <property type="project" value="TreeGrafter"/>
</dbReference>
<evidence type="ECO:0000256" key="5">
    <source>
        <dbReference type="ARBA" id="ARBA00023235"/>
    </source>
</evidence>
<dbReference type="InterPro" id="IPR001672">
    <property type="entry name" value="G6P_Isomerase"/>
</dbReference>
<reference evidence="9" key="1">
    <citation type="submission" date="2020-10" db="EMBL/GenBank/DDBJ databases">
        <authorList>
            <person name="Gilroy R."/>
        </authorList>
    </citation>
    <scope>NUCLEOTIDE SEQUENCE</scope>
    <source>
        <strain evidence="9">7463</strain>
    </source>
</reference>
<dbReference type="GO" id="GO:0006094">
    <property type="term" value="P:gluconeogenesis"/>
    <property type="evidence" value="ECO:0007669"/>
    <property type="project" value="UniProtKB-UniRule"/>
</dbReference>
<dbReference type="PROSITE" id="PS00765">
    <property type="entry name" value="P_GLUCOSE_ISOMERASE_1"/>
    <property type="match status" value="1"/>
</dbReference>
<dbReference type="Pfam" id="PF00342">
    <property type="entry name" value="PGI"/>
    <property type="match status" value="1"/>
</dbReference>
<comment type="catalytic activity">
    <reaction evidence="6 7 8">
        <text>alpha-D-glucose 6-phosphate = beta-D-fructose 6-phosphate</text>
        <dbReference type="Rhea" id="RHEA:11816"/>
        <dbReference type="ChEBI" id="CHEBI:57634"/>
        <dbReference type="ChEBI" id="CHEBI:58225"/>
        <dbReference type="EC" id="5.3.1.9"/>
    </reaction>
</comment>
<feature type="active site" description="Proton donor" evidence="7">
    <location>
        <position position="323"/>
    </location>
</feature>
<evidence type="ECO:0000313" key="9">
    <source>
        <dbReference type="EMBL" id="HIU37814.1"/>
    </source>
</evidence>
<dbReference type="HAMAP" id="MF_00473">
    <property type="entry name" value="G6P_isomerase"/>
    <property type="match status" value="1"/>
</dbReference>
<dbReference type="PRINTS" id="PR00662">
    <property type="entry name" value="G6PISOMERASE"/>
</dbReference>
<dbReference type="CDD" id="cd05016">
    <property type="entry name" value="SIS_PGI_2"/>
    <property type="match status" value="1"/>
</dbReference>
<dbReference type="SUPFAM" id="SSF53697">
    <property type="entry name" value="SIS domain"/>
    <property type="match status" value="1"/>
</dbReference>
<reference evidence="9" key="2">
    <citation type="journal article" date="2021" name="PeerJ">
        <title>Extensive microbial diversity within the chicken gut microbiome revealed by metagenomics and culture.</title>
        <authorList>
            <person name="Gilroy R."/>
            <person name="Ravi A."/>
            <person name="Getino M."/>
            <person name="Pursley I."/>
            <person name="Horton D.L."/>
            <person name="Alikhan N.F."/>
            <person name="Baker D."/>
            <person name="Gharbi K."/>
            <person name="Hall N."/>
            <person name="Watson M."/>
            <person name="Adriaenssens E.M."/>
            <person name="Foster-Nyarko E."/>
            <person name="Jarju S."/>
            <person name="Secka A."/>
            <person name="Antonio M."/>
            <person name="Oren A."/>
            <person name="Chaudhuri R.R."/>
            <person name="La Ragione R."/>
            <person name="Hildebrand F."/>
            <person name="Pallen M.J."/>
        </authorList>
    </citation>
    <scope>NUCLEOTIDE SEQUENCE</scope>
    <source>
        <strain evidence="9">7463</strain>
    </source>
</reference>